<organism evidence="2">
    <name type="scientific">Eiseniibacteriota bacterium</name>
    <dbReference type="NCBI Taxonomy" id="2212470"/>
    <lineage>
        <taxon>Bacteria</taxon>
        <taxon>Candidatus Eiseniibacteriota</taxon>
    </lineage>
</organism>
<dbReference type="InterPro" id="IPR032627">
    <property type="entry name" value="DUF4876"/>
</dbReference>
<feature type="compositionally biased region" description="Basic residues" evidence="1">
    <location>
        <begin position="131"/>
        <end position="142"/>
    </location>
</feature>
<dbReference type="EMBL" id="DSEC01000406">
    <property type="protein sequence ID" value="HER43943.1"/>
    <property type="molecule type" value="Genomic_DNA"/>
</dbReference>
<gene>
    <name evidence="2" type="ORF">ENO08_05740</name>
</gene>
<dbReference type="Pfam" id="PF16215">
    <property type="entry name" value="DUF4876"/>
    <property type="match status" value="1"/>
</dbReference>
<evidence type="ECO:0000256" key="1">
    <source>
        <dbReference type="SAM" id="MobiDB-lite"/>
    </source>
</evidence>
<name>A0A7V2AVB3_UNCEI</name>
<protein>
    <submittedName>
        <fullName evidence="2">DUF4876 domain-containing protein</fullName>
    </submittedName>
</protein>
<feature type="compositionally biased region" description="Basic and acidic residues" evidence="1">
    <location>
        <begin position="183"/>
        <end position="213"/>
    </location>
</feature>
<feature type="region of interest" description="Disordered" evidence="1">
    <location>
        <begin position="114"/>
        <end position="215"/>
    </location>
</feature>
<feature type="compositionally biased region" description="Basic and acidic residues" evidence="1">
    <location>
        <begin position="114"/>
        <end position="130"/>
    </location>
</feature>
<dbReference type="SUPFAM" id="SSF117074">
    <property type="entry name" value="Hypothetical protein PA1324"/>
    <property type="match status" value="1"/>
</dbReference>
<dbReference type="Proteomes" id="UP000886069">
    <property type="component" value="Unassembled WGS sequence"/>
</dbReference>
<feature type="region of interest" description="Disordered" evidence="1">
    <location>
        <begin position="34"/>
        <end position="53"/>
    </location>
</feature>
<comment type="caution">
    <text evidence="2">The sequence shown here is derived from an EMBL/GenBank/DDBJ whole genome shotgun (WGS) entry which is preliminary data.</text>
</comment>
<reference evidence="2" key="1">
    <citation type="journal article" date="2020" name="mSystems">
        <title>Genome- and Community-Level Interaction Insights into Carbon Utilization and Element Cycling Functions of Hydrothermarchaeota in Hydrothermal Sediment.</title>
        <authorList>
            <person name="Zhou Z."/>
            <person name="Liu Y."/>
            <person name="Xu W."/>
            <person name="Pan J."/>
            <person name="Luo Z.H."/>
            <person name="Li M."/>
        </authorList>
    </citation>
    <scope>NUCLEOTIDE SEQUENCE [LARGE SCALE GENOMIC DNA]</scope>
    <source>
        <strain evidence="2">SpSt-1233</strain>
    </source>
</reference>
<accession>A0A7V2AVB3</accession>
<proteinExistence type="predicted"/>
<evidence type="ECO:0000313" key="2">
    <source>
        <dbReference type="EMBL" id="HER43943.1"/>
    </source>
</evidence>
<sequence>MAQELRPRVHAHDEAYRASLDLLPHLGRLLRDGLGGRGHLPGEPPDQHGARSDHLSLLPLHRGFPQEDGRQLQRRLVHQEARPLGHLLPAADPLRRRSGCHRSLSLRCRLLRPDRGEGHLGHARAVDRPRARQSLRRRRPGALRKAERPVPVQRQHLKVGRQGLGAQPLRPQRPGRPRLLHQQGRELHRPQPRDLLRHRVQHDPRQPVAEEPRGGSGAMIHRALFNLLLLALAALAGCGVEMPENPDGEGMILVAIADTSGYISGFPGVPCYLDSTEVSLKSRTHEFTVTAMTDENGRVSFENLATGDYLLTARRSVTIENNKKIFSGRGDFTILGETAVEDTIFVDLVSSSGLMINEIYYCGATCIYYVYDNFVELYNASPDTMYLDGIILTRQLGTIDPDMETNDYVKAIYGFQFPGTPVTGREHPIAPGQLVVIAADAINHQEYCSTGISVDLSNADWECFNPLGMDYDNVAVPNIVNINPSRTTDYMLNLVHNSIVIATGESYSFETSDTGSLYLIIPIETVIDGVEYASSATARKELTVRVDAGFAGIGITRYSATSAERRELGLDTNDSTFDFENVHPPTPGWSHAAR</sequence>
<dbReference type="AlphaFoldDB" id="A0A7V2AVB3"/>